<dbReference type="EMBL" id="MK713939">
    <property type="protein sequence ID" value="QHE65914.1"/>
    <property type="molecule type" value="Genomic_DNA"/>
</dbReference>
<protein>
    <submittedName>
        <fullName evidence="1">Hypothetical chloroplast RF15</fullName>
    </submittedName>
</protein>
<sequence>MDGMNCLNKNSGTANNQSLLLRLTTLPPKISINETWKSVEKSKICMSDERVVAICSTNESLVSLNHSKMHGITKENR</sequence>
<reference evidence="1" key="1">
    <citation type="journal article" date="2019" name="Mitochondrial DNA Part B Resour">
        <title>Complete chloroplast genome of a Chinese endemic species Corydalis trisecta Franch. (Papaveraceae).</title>
        <authorList>
            <person name="Kanwal N."/>
            <person name="Zhang X."/>
            <person name="Afzal N."/>
            <person name="Yang J."/>
            <person name="Li Z."/>
            <person name="Zhao G."/>
        </authorList>
    </citation>
    <scope>NUCLEOTIDE SEQUENCE</scope>
</reference>
<dbReference type="GeneID" id="71457157"/>
<keyword evidence="1" id="KW-0150">Chloroplast</keyword>
<dbReference type="RefSeq" id="YP_010318672.1">
    <property type="nucleotide sequence ID" value="NC_061916.1"/>
</dbReference>
<accession>A0A6B9QIF3</accession>
<dbReference type="RefSeq" id="YP_010318655.1">
    <property type="nucleotide sequence ID" value="NC_061916.1"/>
</dbReference>
<keyword evidence="1" id="KW-0934">Plastid</keyword>
<dbReference type="EMBL" id="MK713939">
    <property type="protein sequence ID" value="QHE65913.1"/>
    <property type="molecule type" value="Genomic_DNA"/>
</dbReference>
<proteinExistence type="predicted"/>
<name>A0A6B9QIF3_9MAGN</name>
<gene>
    <name evidence="1" type="primary">ycf15</name>
</gene>
<dbReference type="GeneID" id="71457259"/>
<dbReference type="AlphaFoldDB" id="A0A6B9QIF3"/>
<evidence type="ECO:0000313" key="1">
    <source>
        <dbReference type="EMBL" id="QHE65913.1"/>
    </source>
</evidence>
<organism evidence="1">
    <name type="scientific">Corydalis trisecta</name>
    <dbReference type="NCBI Taxonomy" id="2682942"/>
    <lineage>
        <taxon>Eukaryota</taxon>
        <taxon>Viridiplantae</taxon>
        <taxon>Streptophyta</taxon>
        <taxon>Embryophyta</taxon>
        <taxon>Tracheophyta</taxon>
        <taxon>Spermatophyta</taxon>
        <taxon>Magnoliopsida</taxon>
        <taxon>Ranunculales</taxon>
        <taxon>Papaveraceae</taxon>
        <taxon>Fumarioideae</taxon>
        <taxon>Corydalis</taxon>
    </lineage>
</organism>
<geneLocation type="chloroplast" evidence="1"/>